<accession>A0ABW5Y995</accession>
<keyword evidence="1" id="KW-0472">Membrane</keyword>
<dbReference type="EMBL" id="JBHUPD010000001">
    <property type="protein sequence ID" value="MFD2871917.1"/>
    <property type="molecule type" value="Genomic_DNA"/>
</dbReference>
<organism evidence="4 5">
    <name type="scientific">Mucilaginibacter ximonensis</name>
    <dbReference type="NCBI Taxonomy" id="538021"/>
    <lineage>
        <taxon>Bacteria</taxon>
        <taxon>Pseudomonadati</taxon>
        <taxon>Bacteroidota</taxon>
        <taxon>Sphingobacteriia</taxon>
        <taxon>Sphingobacteriales</taxon>
        <taxon>Sphingobacteriaceae</taxon>
        <taxon>Mucilaginibacter</taxon>
    </lineage>
</organism>
<gene>
    <name evidence="4" type="ORF">ACFS5N_05525</name>
</gene>
<evidence type="ECO:0000313" key="4">
    <source>
        <dbReference type="EMBL" id="MFD2871917.1"/>
    </source>
</evidence>
<name>A0ABW5Y995_9SPHI</name>
<evidence type="ECO:0000313" key="5">
    <source>
        <dbReference type="Proteomes" id="UP001597557"/>
    </source>
</evidence>
<keyword evidence="5" id="KW-1185">Reference proteome</keyword>
<dbReference type="Proteomes" id="UP001597557">
    <property type="component" value="Unassembled WGS sequence"/>
</dbReference>
<keyword evidence="1" id="KW-0812">Transmembrane</keyword>
<keyword evidence="1" id="KW-1133">Transmembrane helix</keyword>
<feature type="domain" description="Protein FecR C-terminal" evidence="3">
    <location>
        <begin position="297"/>
        <end position="363"/>
    </location>
</feature>
<dbReference type="Pfam" id="PF04773">
    <property type="entry name" value="FecR"/>
    <property type="match status" value="1"/>
</dbReference>
<dbReference type="Gene3D" id="3.55.50.30">
    <property type="match status" value="1"/>
</dbReference>
<dbReference type="InterPro" id="IPR006860">
    <property type="entry name" value="FecR"/>
</dbReference>
<dbReference type="RefSeq" id="WP_377183063.1">
    <property type="nucleotide sequence ID" value="NZ_JBHUPD010000001.1"/>
</dbReference>
<dbReference type="InterPro" id="IPR012373">
    <property type="entry name" value="Ferrdict_sens_TM"/>
</dbReference>
<dbReference type="Gene3D" id="2.60.120.1440">
    <property type="match status" value="1"/>
</dbReference>
<feature type="domain" description="FecR protein" evidence="2">
    <location>
        <begin position="161"/>
        <end position="255"/>
    </location>
</feature>
<sequence length="366" mass="41027">MDNEQLQALLRKQKNGTLTEVEQAILDTWYLKLSQTETTMVDTPDMERRLDAVWNNLQPRDRAKIVRMNIRRIAAAAILLIIAGAMFFKLRHHPEPVQALANHDFLPGTNKATLTLANGQKIVLSKNNKGQIAVQGQTSIQMQNGTVTYAGDNDQIVATNTLTTQRKEEFPLVLADGTEVMLDATSSITYPVAFNGKERRVKITGQAYFKVVHNDKQPFVVEVKGQTIRDIGTEFNINAYDDEPVVKTTLVEGSISVDYNQNLKTLKPGQEADLANNSLVVKAGDIEGATAWKHDNFHFTGNDVKTIMRQFSRWYDVDVTYEGEIPDHEFGGDISRNVPASKVFKHLAHYGLQFKVEGKNIIISKK</sequence>
<dbReference type="PIRSF" id="PIRSF018266">
    <property type="entry name" value="FecR"/>
    <property type="match status" value="1"/>
</dbReference>
<dbReference type="PANTHER" id="PTHR30273">
    <property type="entry name" value="PERIPLASMIC SIGNAL SENSOR AND SIGMA FACTOR ACTIVATOR FECR-RELATED"/>
    <property type="match status" value="1"/>
</dbReference>
<dbReference type="Pfam" id="PF16344">
    <property type="entry name" value="FecR_C"/>
    <property type="match status" value="1"/>
</dbReference>
<proteinExistence type="predicted"/>
<reference evidence="5" key="1">
    <citation type="journal article" date="2019" name="Int. J. Syst. Evol. Microbiol.">
        <title>The Global Catalogue of Microorganisms (GCM) 10K type strain sequencing project: providing services to taxonomists for standard genome sequencing and annotation.</title>
        <authorList>
            <consortium name="The Broad Institute Genomics Platform"/>
            <consortium name="The Broad Institute Genome Sequencing Center for Infectious Disease"/>
            <person name="Wu L."/>
            <person name="Ma J."/>
        </authorList>
    </citation>
    <scope>NUCLEOTIDE SEQUENCE [LARGE SCALE GENOMIC DNA]</scope>
    <source>
        <strain evidence="5">KCTC 22437</strain>
    </source>
</reference>
<evidence type="ECO:0000259" key="2">
    <source>
        <dbReference type="Pfam" id="PF04773"/>
    </source>
</evidence>
<protein>
    <submittedName>
        <fullName evidence="4">FecR family protein</fullName>
    </submittedName>
</protein>
<evidence type="ECO:0000259" key="3">
    <source>
        <dbReference type="Pfam" id="PF16344"/>
    </source>
</evidence>
<comment type="caution">
    <text evidence="4">The sequence shown here is derived from an EMBL/GenBank/DDBJ whole genome shotgun (WGS) entry which is preliminary data.</text>
</comment>
<feature type="transmembrane region" description="Helical" evidence="1">
    <location>
        <begin position="70"/>
        <end position="88"/>
    </location>
</feature>
<evidence type="ECO:0000256" key="1">
    <source>
        <dbReference type="SAM" id="Phobius"/>
    </source>
</evidence>
<dbReference type="PANTHER" id="PTHR30273:SF2">
    <property type="entry name" value="PROTEIN FECR"/>
    <property type="match status" value="1"/>
</dbReference>
<dbReference type="InterPro" id="IPR032508">
    <property type="entry name" value="FecR_C"/>
</dbReference>